<evidence type="ECO:0000256" key="1">
    <source>
        <dbReference type="ARBA" id="ARBA00004651"/>
    </source>
</evidence>
<dbReference type="PANTHER" id="PTHR34856:SF2">
    <property type="entry name" value="PROTEIN NRFD"/>
    <property type="match status" value="1"/>
</dbReference>
<feature type="transmembrane region" description="Helical" evidence="7">
    <location>
        <begin position="280"/>
        <end position="303"/>
    </location>
</feature>
<dbReference type="InterPro" id="IPR005614">
    <property type="entry name" value="NrfD-like"/>
</dbReference>
<feature type="transmembrane region" description="Helical" evidence="7">
    <location>
        <begin position="242"/>
        <end position="260"/>
    </location>
</feature>
<keyword evidence="3" id="KW-1003">Cell membrane</keyword>
<keyword evidence="5 7" id="KW-1133">Transmembrane helix</keyword>
<gene>
    <name evidence="8" type="ORF">RIEGSTA812A_PEG_1305</name>
</gene>
<evidence type="ECO:0000256" key="3">
    <source>
        <dbReference type="ARBA" id="ARBA00022475"/>
    </source>
</evidence>
<dbReference type="GO" id="GO:0005886">
    <property type="term" value="C:plasma membrane"/>
    <property type="evidence" value="ECO:0007669"/>
    <property type="project" value="UniProtKB-SubCell"/>
</dbReference>
<name>A0A484HDC4_9ZZZZ</name>
<dbReference type="Pfam" id="PF03916">
    <property type="entry name" value="NrfD"/>
    <property type="match status" value="1"/>
</dbReference>
<evidence type="ECO:0000313" key="8">
    <source>
        <dbReference type="EMBL" id="VBB69832.1"/>
    </source>
</evidence>
<feature type="transmembrane region" description="Helical" evidence="7">
    <location>
        <begin position="172"/>
        <end position="191"/>
    </location>
</feature>
<feature type="transmembrane region" description="Helical" evidence="7">
    <location>
        <begin position="197"/>
        <end position="221"/>
    </location>
</feature>
<dbReference type="Gene3D" id="1.20.1630.10">
    <property type="entry name" value="Formate dehydrogenase/DMSO reductase domain"/>
    <property type="match status" value="1"/>
</dbReference>
<dbReference type="AlphaFoldDB" id="A0A484HDC4"/>
<evidence type="ECO:0000256" key="6">
    <source>
        <dbReference type="ARBA" id="ARBA00023136"/>
    </source>
</evidence>
<accession>A0A484HDC4</accession>
<dbReference type="InterPro" id="IPR052049">
    <property type="entry name" value="Electron_transfer_protein"/>
</dbReference>
<evidence type="ECO:0000256" key="4">
    <source>
        <dbReference type="ARBA" id="ARBA00022692"/>
    </source>
</evidence>
<feature type="transmembrane region" description="Helical" evidence="7">
    <location>
        <begin position="367"/>
        <end position="388"/>
    </location>
</feature>
<dbReference type="PANTHER" id="PTHR34856">
    <property type="entry name" value="PROTEIN NRFD"/>
    <property type="match status" value="1"/>
</dbReference>
<keyword evidence="4 7" id="KW-0812">Transmembrane</keyword>
<comment type="subcellular location">
    <subcellularLocation>
        <location evidence="1">Cell membrane</location>
        <topology evidence="1">Multi-pass membrane protein</topology>
    </subcellularLocation>
</comment>
<feature type="transmembrane region" description="Helical" evidence="7">
    <location>
        <begin position="60"/>
        <end position="83"/>
    </location>
</feature>
<evidence type="ECO:0000256" key="5">
    <source>
        <dbReference type="ARBA" id="ARBA00022989"/>
    </source>
</evidence>
<evidence type="ECO:0000256" key="2">
    <source>
        <dbReference type="ARBA" id="ARBA00008929"/>
    </source>
</evidence>
<feature type="transmembrane region" description="Helical" evidence="7">
    <location>
        <begin position="19"/>
        <end position="40"/>
    </location>
</feature>
<sequence length="424" mass="46608">MNVHTDVTYREIEGRSRQYFILLAAISVFIALGLGAAYYMEHHGHYITGMSNQIVWGIPHVFAVFLIIAASGALNIASIASVFERTLYKPLARMSGLVALASLAGGLMVLVLDLGRPDRLIIAMTTYNFKSIFAWNIFLYTGLFGIVGFYLWSMMDNRYGARFYKPAALATFLWRLALTTGTGSIFGFLVARDAYNSAIMAPLFIAMSFAFGKAVFLLILISTCHLAKRPLGRIVLLRLQRLTGIVLAATCYFVVVQHMTNLYMAERQMVEMFILFGGNVYSFFFWVIQIILGTIVPLVLLLYPRLGGNISAIVLASLLVIIGGIAQLYVIIIGGQSFPLSLFPGMDVMSTSFDGKIGSYLPTLPEFLLGLSGIAVMVGVVMVAMSALRFLPLSLADTVVDPDHVHDIIDQEDEAVETADAEMR</sequence>
<comment type="similarity">
    <text evidence="2">Belongs to the NrfD family.</text>
</comment>
<feature type="transmembrane region" description="Helical" evidence="7">
    <location>
        <begin position="132"/>
        <end position="152"/>
    </location>
</feature>
<evidence type="ECO:0000256" key="7">
    <source>
        <dbReference type="SAM" id="Phobius"/>
    </source>
</evidence>
<proteinExistence type="inferred from homology"/>
<dbReference type="EMBL" id="LR026963">
    <property type="protein sequence ID" value="VBB69832.1"/>
    <property type="molecule type" value="Genomic_DNA"/>
</dbReference>
<feature type="transmembrane region" description="Helical" evidence="7">
    <location>
        <begin position="310"/>
        <end position="332"/>
    </location>
</feature>
<protein>
    <submittedName>
        <fullName evidence="8">Sulfite reduction-associated complex DsrMKJOP protein DsrP (= HmeB)</fullName>
    </submittedName>
</protein>
<feature type="transmembrane region" description="Helical" evidence="7">
    <location>
        <begin position="95"/>
        <end position="112"/>
    </location>
</feature>
<organism evidence="8">
    <name type="scientific">invertebrate metagenome</name>
    <dbReference type="NCBI Taxonomy" id="1711999"/>
    <lineage>
        <taxon>unclassified sequences</taxon>
        <taxon>metagenomes</taxon>
        <taxon>organismal metagenomes</taxon>
    </lineage>
</organism>
<reference evidence="8" key="1">
    <citation type="submission" date="2018-10" db="EMBL/GenBank/DDBJ databases">
        <authorList>
            <person name="Gruber-Vodicka H."/>
            <person name="Jaeckle O."/>
        </authorList>
    </citation>
    <scope>NUCLEOTIDE SEQUENCE</scope>
</reference>
<keyword evidence="6 7" id="KW-0472">Membrane</keyword>